<gene>
    <name evidence="1" type="ORF">RCOM_2115230</name>
</gene>
<dbReference type="Proteomes" id="UP000008311">
    <property type="component" value="Unassembled WGS sequence"/>
</dbReference>
<accession>B9TPU6</accession>
<keyword evidence="2" id="KW-1185">Reference proteome</keyword>
<organism evidence="1 2">
    <name type="scientific">Ricinus communis</name>
    <name type="common">Castor bean</name>
    <dbReference type="NCBI Taxonomy" id="3988"/>
    <lineage>
        <taxon>Eukaryota</taxon>
        <taxon>Viridiplantae</taxon>
        <taxon>Streptophyta</taxon>
        <taxon>Embryophyta</taxon>
        <taxon>Tracheophyta</taxon>
        <taxon>Spermatophyta</taxon>
        <taxon>Magnoliopsida</taxon>
        <taxon>eudicotyledons</taxon>
        <taxon>Gunneridae</taxon>
        <taxon>Pentapetalae</taxon>
        <taxon>rosids</taxon>
        <taxon>fabids</taxon>
        <taxon>Malpighiales</taxon>
        <taxon>Euphorbiaceae</taxon>
        <taxon>Acalyphoideae</taxon>
        <taxon>Acalypheae</taxon>
        <taxon>Ricinus</taxon>
    </lineage>
</organism>
<feature type="non-terminal residue" evidence="1">
    <location>
        <position position="94"/>
    </location>
</feature>
<dbReference type="InParanoid" id="B9TPU6"/>
<evidence type="ECO:0000313" key="2">
    <source>
        <dbReference type="Proteomes" id="UP000008311"/>
    </source>
</evidence>
<name>B9TPU6_RICCO</name>
<reference evidence="2" key="1">
    <citation type="journal article" date="2010" name="Nat. Biotechnol.">
        <title>Draft genome sequence of the oilseed species Ricinus communis.</title>
        <authorList>
            <person name="Chan A.P."/>
            <person name="Crabtree J."/>
            <person name="Zhao Q."/>
            <person name="Lorenzi H."/>
            <person name="Orvis J."/>
            <person name="Puiu D."/>
            <person name="Melake-Berhan A."/>
            <person name="Jones K.M."/>
            <person name="Redman J."/>
            <person name="Chen G."/>
            <person name="Cahoon E.B."/>
            <person name="Gedil M."/>
            <person name="Stanke M."/>
            <person name="Haas B.J."/>
            <person name="Wortman J.R."/>
            <person name="Fraser-Liggett C.M."/>
            <person name="Ravel J."/>
            <person name="Rabinowicz P.D."/>
        </authorList>
    </citation>
    <scope>NUCLEOTIDE SEQUENCE [LARGE SCALE GENOMIC DNA]</scope>
    <source>
        <strain evidence="2">cv. Hale</strain>
    </source>
</reference>
<protein>
    <submittedName>
        <fullName evidence="1">Uncharacterized protein</fullName>
    </submittedName>
</protein>
<dbReference type="AlphaFoldDB" id="B9TPU6"/>
<sequence>MAASIDLHERAFDGHHGARLHLHHRAGLDLRVRIRLHRDLRRLDRDLGRLDLDAAAADLQLDRRIRLDDDLVPDLDALVVVDLARLVVLDRRGQ</sequence>
<evidence type="ECO:0000313" key="1">
    <source>
        <dbReference type="EMBL" id="EEF22117.1"/>
    </source>
</evidence>
<dbReference type="EMBL" id="EQ996971">
    <property type="protein sequence ID" value="EEF22117.1"/>
    <property type="molecule type" value="Genomic_DNA"/>
</dbReference>
<proteinExistence type="predicted"/>